<dbReference type="PANTHER" id="PTHR37308:SF1">
    <property type="entry name" value="POLYPRENYL-PHOSPHATE TRANSPORTER"/>
    <property type="match status" value="1"/>
</dbReference>
<dbReference type="RefSeq" id="WP_152225905.1">
    <property type="nucleotide sequence ID" value="NZ_BAAALV010000002.1"/>
</dbReference>
<evidence type="ECO:0000256" key="1">
    <source>
        <dbReference type="SAM" id="MobiDB-lite"/>
    </source>
</evidence>
<keyword evidence="2" id="KW-1133">Transmembrane helix</keyword>
<feature type="transmembrane region" description="Helical" evidence="2">
    <location>
        <begin position="257"/>
        <end position="276"/>
    </location>
</feature>
<dbReference type="EMBL" id="BAAALV010000002">
    <property type="protein sequence ID" value="GAA1909636.1"/>
    <property type="molecule type" value="Genomic_DNA"/>
</dbReference>
<comment type="caution">
    <text evidence="3">The sequence shown here is derived from an EMBL/GenBank/DDBJ whole genome shotgun (WGS) entry which is preliminary data.</text>
</comment>
<reference evidence="3 4" key="1">
    <citation type="journal article" date="2019" name="Int. J. Syst. Evol. Microbiol.">
        <title>The Global Catalogue of Microorganisms (GCM) 10K type strain sequencing project: providing services to taxonomists for standard genome sequencing and annotation.</title>
        <authorList>
            <consortium name="The Broad Institute Genomics Platform"/>
            <consortium name="The Broad Institute Genome Sequencing Center for Infectious Disease"/>
            <person name="Wu L."/>
            <person name="Ma J."/>
        </authorList>
    </citation>
    <scope>NUCLEOTIDE SEQUENCE [LARGE SCALE GENOMIC DNA]</scope>
    <source>
        <strain evidence="3 4">JCM 13316</strain>
    </source>
</reference>
<gene>
    <name evidence="3" type="ORF">GCM10009688_12850</name>
</gene>
<feature type="transmembrane region" description="Helical" evidence="2">
    <location>
        <begin position="90"/>
        <end position="107"/>
    </location>
</feature>
<feature type="region of interest" description="Disordered" evidence="1">
    <location>
        <begin position="1"/>
        <end position="21"/>
    </location>
</feature>
<feature type="transmembrane region" description="Helical" evidence="2">
    <location>
        <begin position="119"/>
        <end position="142"/>
    </location>
</feature>
<feature type="transmembrane region" description="Helical" evidence="2">
    <location>
        <begin position="183"/>
        <end position="214"/>
    </location>
</feature>
<keyword evidence="2" id="KW-0472">Membrane</keyword>
<dbReference type="InterPro" id="IPR007163">
    <property type="entry name" value="VCA0040-like"/>
</dbReference>
<dbReference type="Pfam" id="PF04018">
    <property type="entry name" value="VCA0040-like"/>
    <property type="match status" value="1"/>
</dbReference>
<dbReference type="Proteomes" id="UP001500784">
    <property type="component" value="Unassembled WGS sequence"/>
</dbReference>
<feature type="transmembrane region" description="Helical" evidence="2">
    <location>
        <begin position="226"/>
        <end position="250"/>
    </location>
</feature>
<proteinExistence type="predicted"/>
<evidence type="ECO:0000313" key="3">
    <source>
        <dbReference type="EMBL" id="GAA1909636.1"/>
    </source>
</evidence>
<feature type="transmembrane region" description="Helical" evidence="2">
    <location>
        <begin position="288"/>
        <end position="309"/>
    </location>
</feature>
<dbReference type="PANTHER" id="PTHR37308">
    <property type="entry name" value="INTEGRAL MEMBRANE PROTEIN"/>
    <property type="match status" value="1"/>
</dbReference>
<keyword evidence="2" id="KW-0812">Transmembrane</keyword>
<name>A0ABN2P1D5_9MICC</name>
<sequence>MVSSHPTPLSPPSKPVRPVRSGVTHAGRGALMGLVELVPGVSGGTVALVLGVFDRLIASANHFISGAVHLVLRRDRAGAVRKASGVEWNLLLPLAAGMFLALVFLSGPLHSFVEGQPKIASALFFGMVAASLVVPISMARAAAPAGPATAAGRLAGPAMVLVTAAAAFVLLGIPALQIENHSWWVLVLSGAIAVCALALPGLSGSFLLLTFGMYEPTLEAVSNRDLGYLAFFAAGAVIGLGSFVRLLGYLLRVHRRAVLLVATGLILGSVRALWPWQENSALLPPDDAWLMPLAASLTGAAVVLLLWFAQSRAEAKNLPA</sequence>
<organism evidence="3 4">
    <name type="scientific">Arthrobacter gandavensis</name>
    <dbReference type="NCBI Taxonomy" id="169960"/>
    <lineage>
        <taxon>Bacteria</taxon>
        <taxon>Bacillati</taxon>
        <taxon>Actinomycetota</taxon>
        <taxon>Actinomycetes</taxon>
        <taxon>Micrococcales</taxon>
        <taxon>Micrococcaceae</taxon>
        <taxon>Arthrobacter</taxon>
    </lineage>
</organism>
<keyword evidence="4" id="KW-1185">Reference proteome</keyword>
<evidence type="ECO:0000313" key="4">
    <source>
        <dbReference type="Proteomes" id="UP001500784"/>
    </source>
</evidence>
<feature type="transmembrane region" description="Helical" evidence="2">
    <location>
        <begin position="154"/>
        <end position="176"/>
    </location>
</feature>
<evidence type="ECO:0000256" key="2">
    <source>
        <dbReference type="SAM" id="Phobius"/>
    </source>
</evidence>
<accession>A0ABN2P1D5</accession>
<protein>
    <submittedName>
        <fullName evidence="3">DUF368 domain-containing protein</fullName>
    </submittedName>
</protein>